<keyword evidence="5 8" id="KW-0378">Hydrolase</keyword>
<dbReference type="PANTHER" id="PTHR11079">
    <property type="entry name" value="CYTOSINE DEAMINASE FAMILY MEMBER"/>
    <property type="match status" value="1"/>
</dbReference>
<dbReference type="InterPro" id="IPR002125">
    <property type="entry name" value="CMP_dCMP_dom"/>
</dbReference>
<keyword evidence="3 8" id="KW-0819">tRNA processing</keyword>
<dbReference type="SUPFAM" id="SSF53927">
    <property type="entry name" value="Cytidine deaminase-like"/>
    <property type="match status" value="1"/>
</dbReference>
<evidence type="ECO:0000313" key="10">
    <source>
        <dbReference type="EMBL" id="OZM55726.1"/>
    </source>
</evidence>
<feature type="binding site" evidence="8">
    <location>
        <position position="83"/>
    </location>
    <ligand>
        <name>Zn(2+)</name>
        <dbReference type="ChEBI" id="CHEBI:29105"/>
        <note>catalytic</note>
    </ligand>
</feature>
<dbReference type="RefSeq" id="WP_094926758.1">
    <property type="nucleotide sequence ID" value="NZ_NPIA01000016.1"/>
</dbReference>
<dbReference type="FunFam" id="3.40.140.10:FF:000005">
    <property type="entry name" value="tRNA-specific adenosine deaminase"/>
    <property type="match status" value="1"/>
</dbReference>
<evidence type="ECO:0000256" key="1">
    <source>
        <dbReference type="ARBA" id="ARBA00010669"/>
    </source>
</evidence>
<dbReference type="GO" id="GO:0008270">
    <property type="term" value="F:zinc ion binding"/>
    <property type="evidence" value="ECO:0007669"/>
    <property type="project" value="UniProtKB-UniRule"/>
</dbReference>
<dbReference type="Gene3D" id="3.40.140.10">
    <property type="entry name" value="Cytidine Deaminase, domain 2"/>
    <property type="match status" value="1"/>
</dbReference>
<evidence type="ECO:0000256" key="3">
    <source>
        <dbReference type="ARBA" id="ARBA00022694"/>
    </source>
</evidence>
<comment type="catalytic activity">
    <reaction evidence="7 8">
        <text>adenosine(34) in tRNA + H2O + H(+) = inosine(34) in tRNA + NH4(+)</text>
        <dbReference type="Rhea" id="RHEA:43168"/>
        <dbReference type="Rhea" id="RHEA-COMP:10373"/>
        <dbReference type="Rhea" id="RHEA-COMP:10374"/>
        <dbReference type="ChEBI" id="CHEBI:15377"/>
        <dbReference type="ChEBI" id="CHEBI:15378"/>
        <dbReference type="ChEBI" id="CHEBI:28938"/>
        <dbReference type="ChEBI" id="CHEBI:74411"/>
        <dbReference type="ChEBI" id="CHEBI:82852"/>
        <dbReference type="EC" id="3.5.4.33"/>
    </reaction>
</comment>
<dbReference type="PANTHER" id="PTHR11079:SF202">
    <property type="entry name" value="TRNA-SPECIFIC ADENOSINE DEAMINASE"/>
    <property type="match status" value="1"/>
</dbReference>
<evidence type="ECO:0000313" key="11">
    <source>
        <dbReference type="Proteomes" id="UP000217083"/>
    </source>
</evidence>
<gene>
    <name evidence="8" type="primary">tadA</name>
    <name evidence="10" type="ORF">CIB95_15870</name>
</gene>
<organism evidence="10 11">
    <name type="scientific">Lottiidibacillus patelloidae</name>
    <dbReference type="NCBI Taxonomy" id="2670334"/>
    <lineage>
        <taxon>Bacteria</taxon>
        <taxon>Bacillati</taxon>
        <taxon>Bacillota</taxon>
        <taxon>Bacilli</taxon>
        <taxon>Bacillales</taxon>
        <taxon>Bacillaceae</taxon>
        <taxon>Lottiidibacillus</taxon>
    </lineage>
</organism>
<comment type="function">
    <text evidence="8">Catalyzes the deamination of adenosine to inosine at the wobble position 34 of tRNA(Arg2).</text>
</comment>
<evidence type="ECO:0000256" key="2">
    <source>
        <dbReference type="ARBA" id="ARBA00011738"/>
    </source>
</evidence>
<comment type="caution">
    <text evidence="10">The sequence shown here is derived from an EMBL/GenBank/DDBJ whole genome shotgun (WGS) entry which is preliminary data.</text>
</comment>
<feature type="active site" description="Proton donor" evidence="8">
    <location>
        <position position="55"/>
    </location>
</feature>
<feature type="binding site" evidence="8">
    <location>
        <position position="86"/>
    </location>
    <ligand>
        <name>Zn(2+)</name>
        <dbReference type="ChEBI" id="CHEBI:29105"/>
        <note>catalytic</note>
    </ligand>
</feature>
<dbReference type="HAMAP" id="MF_00972">
    <property type="entry name" value="tRNA_aden_deaminase"/>
    <property type="match status" value="1"/>
</dbReference>
<reference evidence="10 11" key="2">
    <citation type="submission" date="2017-09" db="EMBL/GenBank/DDBJ databases">
        <title>Bacillus patelloidae sp. nov., isolated from the intestinal tract of a marine limpet.</title>
        <authorList>
            <person name="Liu R."/>
            <person name="Dong C."/>
            <person name="Shao Z."/>
        </authorList>
    </citation>
    <scope>NUCLEOTIDE SEQUENCE [LARGE SCALE GENOMIC DNA]</scope>
    <source>
        <strain evidence="10 11">SA5d-4</strain>
    </source>
</reference>
<evidence type="ECO:0000256" key="7">
    <source>
        <dbReference type="ARBA" id="ARBA00048045"/>
    </source>
</evidence>
<dbReference type="InterPro" id="IPR058535">
    <property type="entry name" value="MafB19-deam"/>
</dbReference>
<keyword evidence="6 8" id="KW-0862">Zinc</keyword>
<comment type="similarity">
    <text evidence="1">Belongs to the cytidine and deoxycytidylate deaminase family. ADAT2 subfamily.</text>
</comment>
<evidence type="ECO:0000256" key="5">
    <source>
        <dbReference type="ARBA" id="ARBA00022801"/>
    </source>
</evidence>
<dbReference type="InterPro" id="IPR016193">
    <property type="entry name" value="Cytidine_deaminase-like"/>
</dbReference>
<keyword evidence="11" id="KW-1185">Reference proteome</keyword>
<dbReference type="InterPro" id="IPR028883">
    <property type="entry name" value="tRNA_aden_deaminase"/>
</dbReference>
<keyword evidence="4 8" id="KW-0479">Metal-binding</keyword>
<evidence type="ECO:0000256" key="8">
    <source>
        <dbReference type="HAMAP-Rule" id="MF_00972"/>
    </source>
</evidence>
<feature type="binding site" evidence="8">
    <location>
        <position position="53"/>
    </location>
    <ligand>
        <name>Zn(2+)</name>
        <dbReference type="ChEBI" id="CHEBI:29105"/>
        <note>catalytic</note>
    </ligand>
</feature>
<proteinExistence type="inferred from homology"/>
<dbReference type="NCBIfam" id="NF008113">
    <property type="entry name" value="PRK10860.1"/>
    <property type="match status" value="1"/>
</dbReference>
<dbReference type="GO" id="GO:0052717">
    <property type="term" value="F:tRNA-specific adenosine-34 deaminase activity"/>
    <property type="evidence" value="ECO:0007669"/>
    <property type="project" value="UniProtKB-UniRule"/>
</dbReference>
<dbReference type="AlphaFoldDB" id="A0A263BR68"/>
<evidence type="ECO:0000256" key="6">
    <source>
        <dbReference type="ARBA" id="ARBA00022833"/>
    </source>
</evidence>
<dbReference type="InterPro" id="IPR016192">
    <property type="entry name" value="APOBEC/CMP_deaminase_Zn-bd"/>
</dbReference>
<comment type="subunit">
    <text evidence="2 8">Homodimer.</text>
</comment>
<accession>A0A263BR68</accession>
<dbReference type="PROSITE" id="PS00903">
    <property type="entry name" value="CYT_DCMP_DEAMINASES_1"/>
    <property type="match status" value="1"/>
</dbReference>
<dbReference type="CDD" id="cd01285">
    <property type="entry name" value="nucleoside_deaminase"/>
    <property type="match status" value="1"/>
</dbReference>
<sequence>MDNDQLFMRMAIDEAIAAGKKGEVPIGAVIVKDGEVIAKGSNLRETKQNALAHAEIIAINKACEEVGFWRLTECTLYVTLEPCQMCAGAIIQSRIDRVVFGASDPKAGCAGSLYNLLQDNRFNHYVDIESGVLEHDCSHLLKDFFKELRLKKKESKSPNDNI</sequence>
<evidence type="ECO:0000256" key="4">
    <source>
        <dbReference type="ARBA" id="ARBA00022723"/>
    </source>
</evidence>
<dbReference type="Pfam" id="PF14437">
    <property type="entry name" value="MafB19-deam"/>
    <property type="match status" value="1"/>
</dbReference>
<dbReference type="PROSITE" id="PS51747">
    <property type="entry name" value="CYT_DCMP_DEAMINASES_2"/>
    <property type="match status" value="1"/>
</dbReference>
<dbReference type="EC" id="3.5.4.33" evidence="8"/>
<evidence type="ECO:0000259" key="9">
    <source>
        <dbReference type="PROSITE" id="PS51747"/>
    </source>
</evidence>
<dbReference type="Proteomes" id="UP000217083">
    <property type="component" value="Unassembled WGS sequence"/>
</dbReference>
<name>A0A263BR68_9BACI</name>
<dbReference type="EMBL" id="NPIA01000016">
    <property type="protein sequence ID" value="OZM55726.1"/>
    <property type="molecule type" value="Genomic_DNA"/>
</dbReference>
<protein>
    <recommendedName>
        <fullName evidence="8">tRNA-specific adenosine deaminase</fullName>
        <ecNumber evidence="8">3.5.4.33</ecNumber>
    </recommendedName>
</protein>
<feature type="domain" description="CMP/dCMP-type deaminase" evidence="9">
    <location>
        <begin position="2"/>
        <end position="120"/>
    </location>
</feature>
<reference evidence="11" key="1">
    <citation type="submission" date="2017-08" db="EMBL/GenBank/DDBJ databases">
        <authorList>
            <person name="Huang Z."/>
        </authorList>
    </citation>
    <scope>NUCLEOTIDE SEQUENCE [LARGE SCALE GENOMIC DNA]</scope>
    <source>
        <strain evidence="11">SA5d-4</strain>
    </source>
</reference>
<comment type="cofactor">
    <cofactor evidence="8">
        <name>Zn(2+)</name>
        <dbReference type="ChEBI" id="CHEBI:29105"/>
    </cofactor>
    <text evidence="8">Binds 1 zinc ion per subunit.</text>
</comment>
<dbReference type="GO" id="GO:0002100">
    <property type="term" value="P:tRNA wobble adenosine to inosine editing"/>
    <property type="evidence" value="ECO:0007669"/>
    <property type="project" value="UniProtKB-UniRule"/>
</dbReference>